<evidence type="ECO:0000256" key="2">
    <source>
        <dbReference type="ARBA" id="ARBA00022490"/>
    </source>
</evidence>
<dbReference type="GO" id="GO:0030018">
    <property type="term" value="C:Z disc"/>
    <property type="evidence" value="ECO:0007669"/>
    <property type="project" value="TreeGrafter"/>
</dbReference>
<evidence type="ECO:0000259" key="4">
    <source>
        <dbReference type="PROSITE" id="PS50106"/>
    </source>
</evidence>
<dbReference type="OMA" id="MWGMEVT"/>
<dbReference type="InterPro" id="IPR050604">
    <property type="entry name" value="PDZ-LIM_domain"/>
</dbReference>
<dbReference type="InterPro" id="IPR001478">
    <property type="entry name" value="PDZ"/>
</dbReference>
<dbReference type="SUPFAM" id="SSF50156">
    <property type="entry name" value="PDZ domain-like"/>
    <property type="match status" value="1"/>
</dbReference>
<evidence type="ECO:0000313" key="5">
    <source>
        <dbReference type="EMBL" id="CAD7084245.1"/>
    </source>
</evidence>
<dbReference type="InterPro" id="IPR036034">
    <property type="entry name" value="PDZ_sf"/>
</dbReference>
<organism evidence="5 6">
    <name type="scientific">Hermetia illucens</name>
    <name type="common">Black soldier fly</name>
    <dbReference type="NCBI Taxonomy" id="343691"/>
    <lineage>
        <taxon>Eukaryota</taxon>
        <taxon>Metazoa</taxon>
        <taxon>Ecdysozoa</taxon>
        <taxon>Arthropoda</taxon>
        <taxon>Hexapoda</taxon>
        <taxon>Insecta</taxon>
        <taxon>Pterygota</taxon>
        <taxon>Neoptera</taxon>
        <taxon>Endopterygota</taxon>
        <taxon>Diptera</taxon>
        <taxon>Brachycera</taxon>
        <taxon>Stratiomyomorpha</taxon>
        <taxon>Stratiomyidae</taxon>
        <taxon>Hermetiinae</taxon>
        <taxon>Hermetia</taxon>
    </lineage>
</organism>
<evidence type="ECO:0000313" key="6">
    <source>
        <dbReference type="Proteomes" id="UP000594454"/>
    </source>
</evidence>
<dbReference type="PROSITE" id="PS50106">
    <property type="entry name" value="PDZ"/>
    <property type="match status" value="1"/>
</dbReference>
<feature type="domain" description="PDZ" evidence="4">
    <location>
        <begin position="29"/>
        <end position="115"/>
    </location>
</feature>
<keyword evidence="3" id="KW-0479">Metal-binding</keyword>
<keyword evidence="3" id="KW-0862">Zinc</keyword>
<dbReference type="PANTHER" id="PTHR24214">
    <property type="entry name" value="PDZ AND LIM DOMAIN PROTEIN ZASP"/>
    <property type="match status" value="1"/>
</dbReference>
<protein>
    <recommendedName>
        <fullName evidence="4">PDZ domain-containing protein</fullName>
    </recommendedName>
</protein>
<sequence length="230" mass="26444">MIDTKPSSVPKYTSDAFDNVEYELRITYTVETDKRIMSFVDILWGFEVTGGIDQFEPLTIIAVRRSGLARRAGMRVGDVITQINTTPAMNLTLMEAQRLIRQSGKFVRIYVTGDVDEDSDDEFTVDFWFKPRKPWKRDFQPIQWEFPWNDRKKPIYKESNCYMVPSRFEERLRSRRQTVSGNVFQKEGSYAQYANLDGPARGVSLPPSGIAGKTTENLLSAATALLQKYK</sequence>
<dbReference type="Pfam" id="PF00595">
    <property type="entry name" value="PDZ"/>
    <property type="match status" value="1"/>
</dbReference>
<comment type="subcellular location">
    <subcellularLocation>
        <location evidence="1">Cytoplasm</location>
    </subcellularLocation>
</comment>
<dbReference type="SMART" id="SM00228">
    <property type="entry name" value="PDZ"/>
    <property type="match status" value="1"/>
</dbReference>
<dbReference type="GO" id="GO:0051371">
    <property type="term" value="F:muscle alpha-actinin binding"/>
    <property type="evidence" value="ECO:0007669"/>
    <property type="project" value="TreeGrafter"/>
</dbReference>
<name>A0A7R8UP78_HERIL</name>
<evidence type="ECO:0000256" key="1">
    <source>
        <dbReference type="ARBA" id="ARBA00004496"/>
    </source>
</evidence>
<dbReference type="GO" id="GO:0001725">
    <property type="term" value="C:stress fiber"/>
    <property type="evidence" value="ECO:0007669"/>
    <property type="project" value="TreeGrafter"/>
</dbReference>
<dbReference type="PANTHER" id="PTHR24214:SF38">
    <property type="entry name" value="PDZ AND LIM DOMAIN PROTEIN ZASP-RELATED"/>
    <property type="match status" value="1"/>
</dbReference>
<dbReference type="Proteomes" id="UP000594454">
    <property type="component" value="Chromosome 3"/>
</dbReference>
<dbReference type="EMBL" id="LR899011">
    <property type="protein sequence ID" value="CAD7084245.1"/>
    <property type="molecule type" value="Genomic_DNA"/>
</dbReference>
<reference evidence="5 6" key="1">
    <citation type="submission" date="2020-11" db="EMBL/GenBank/DDBJ databases">
        <authorList>
            <person name="Wallbank WR R."/>
            <person name="Pardo Diaz C."/>
            <person name="Kozak K."/>
            <person name="Martin S."/>
            <person name="Jiggins C."/>
            <person name="Moest M."/>
            <person name="Warren A I."/>
            <person name="Generalovic N T."/>
            <person name="Byers J.R.P. K."/>
            <person name="Montejo-Kovacevich G."/>
            <person name="Yen C E."/>
        </authorList>
    </citation>
    <scope>NUCLEOTIDE SEQUENCE [LARGE SCALE GENOMIC DNA]</scope>
</reference>
<dbReference type="InParanoid" id="A0A7R8UP78"/>
<keyword evidence="2" id="KW-0963">Cytoplasm</keyword>
<accession>A0A7R8UP78</accession>
<keyword evidence="6" id="KW-1185">Reference proteome</keyword>
<dbReference type="Gene3D" id="2.30.42.10">
    <property type="match status" value="1"/>
</dbReference>
<gene>
    <name evidence="5" type="ORF">HERILL_LOCUS7150</name>
</gene>
<dbReference type="GO" id="GO:0030036">
    <property type="term" value="P:actin cytoskeleton organization"/>
    <property type="evidence" value="ECO:0007669"/>
    <property type="project" value="TreeGrafter"/>
</dbReference>
<keyword evidence="3" id="KW-0440">LIM domain</keyword>
<proteinExistence type="predicted"/>
<dbReference type="AlphaFoldDB" id="A0A7R8UP78"/>
<dbReference type="OrthoDB" id="44841at2759"/>
<dbReference type="GO" id="GO:0061061">
    <property type="term" value="P:muscle structure development"/>
    <property type="evidence" value="ECO:0007669"/>
    <property type="project" value="TreeGrafter"/>
</dbReference>
<dbReference type="GO" id="GO:0003779">
    <property type="term" value="F:actin binding"/>
    <property type="evidence" value="ECO:0007669"/>
    <property type="project" value="TreeGrafter"/>
</dbReference>
<evidence type="ECO:0000256" key="3">
    <source>
        <dbReference type="ARBA" id="ARBA00023038"/>
    </source>
</evidence>
<dbReference type="GO" id="GO:0005912">
    <property type="term" value="C:adherens junction"/>
    <property type="evidence" value="ECO:0007669"/>
    <property type="project" value="TreeGrafter"/>
</dbReference>
<dbReference type="GO" id="GO:0031941">
    <property type="term" value="C:filamentous actin"/>
    <property type="evidence" value="ECO:0007669"/>
    <property type="project" value="TreeGrafter"/>
</dbReference>